<feature type="compositionally biased region" description="Polar residues" evidence="1">
    <location>
        <begin position="65"/>
        <end position="74"/>
    </location>
</feature>
<dbReference type="InterPro" id="IPR050168">
    <property type="entry name" value="AAA_ATPase_domain"/>
</dbReference>
<evidence type="ECO:0000313" key="4">
    <source>
        <dbReference type="Proteomes" id="UP001157125"/>
    </source>
</evidence>
<dbReference type="InterPro" id="IPR027417">
    <property type="entry name" value="P-loop_NTPase"/>
</dbReference>
<accession>A0ABQ6IHQ7</accession>
<reference evidence="4" key="1">
    <citation type="journal article" date="2019" name="Int. J. Syst. Evol. Microbiol.">
        <title>The Global Catalogue of Microorganisms (GCM) 10K type strain sequencing project: providing services to taxonomists for standard genome sequencing and annotation.</title>
        <authorList>
            <consortium name="The Broad Institute Genomics Platform"/>
            <consortium name="The Broad Institute Genome Sequencing Center for Infectious Disease"/>
            <person name="Wu L."/>
            <person name="Ma J."/>
        </authorList>
    </citation>
    <scope>NUCLEOTIDE SEQUENCE [LARGE SCALE GENOMIC DNA]</scope>
    <source>
        <strain evidence="4">NBRC 112299</strain>
    </source>
</reference>
<dbReference type="Proteomes" id="UP001157125">
    <property type="component" value="Unassembled WGS sequence"/>
</dbReference>
<evidence type="ECO:0000313" key="3">
    <source>
        <dbReference type="EMBL" id="GMA37419.1"/>
    </source>
</evidence>
<dbReference type="SUPFAM" id="SSF52540">
    <property type="entry name" value="P-loop containing nucleoside triphosphate hydrolases"/>
    <property type="match status" value="1"/>
</dbReference>
<dbReference type="InterPro" id="IPR003959">
    <property type="entry name" value="ATPase_AAA_core"/>
</dbReference>
<dbReference type="Gene3D" id="3.40.50.300">
    <property type="entry name" value="P-loop containing nucleotide triphosphate hydrolases"/>
    <property type="match status" value="1"/>
</dbReference>
<name>A0ABQ6IHQ7_9MICO</name>
<dbReference type="PANTHER" id="PTHR23077:SF144">
    <property type="entry name" value="PROTEASOME-ASSOCIATED ATPASE"/>
    <property type="match status" value="1"/>
</dbReference>
<organism evidence="3 4">
    <name type="scientific">Demequina litorisediminis</name>
    <dbReference type="NCBI Taxonomy" id="1849022"/>
    <lineage>
        <taxon>Bacteria</taxon>
        <taxon>Bacillati</taxon>
        <taxon>Actinomycetota</taxon>
        <taxon>Actinomycetes</taxon>
        <taxon>Micrococcales</taxon>
        <taxon>Demequinaceae</taxon>
        <taxon>Demequina</taxon>
    </lineage>
</organism>
<keyword evidence="4" id="KW-1185">Reference proteome</keyword>
<dbReference type="RefSeq" id="WP_431308368.1">
    <property type="nucleotide sequence ID" value="NZ_BSUN01000001.1"/>
</dbReference>
<gene>
    <name evidence="3" type="ORF">GCM10025876_36230</name>
</gene>
<sequence length="87" mass="9663">MPWAPTAHTSSRSRAPSLLNKYVGETERYIRTIFERARAKANSGAPVVVFFDEMEALFRSRGTGVSSDMETTIVPQPADRGSTAWSR</sequence>
<evidence type="ECO:0000259" key="2">
    <source>
        <dbReference type="Pfam" id="PF00004"/>
    </source>
</evidence>
<comment type="caution">
    <text evidence="3">The sequence shown here is derived from an EMBL/GenBank/DDBJ whole genome shotgun (WGS) entry which is preliminary data.</text>
</comment>
<dbReference type="EMBL" id="BSUN01000001">
    <property type="protein sequence ID" value="GMA37419.1"/>
    <property type="molecule type" value="Genomic_DNA"/>
</dbReference>
<feature type="region of interest" description="Disordered" evidence="1">
    <location>
        <begin position="65"/>
        <end position="87"/>
    </location>
</feature>
<evidence type="ECO:0000256" key="1">
    <source>
        <dbReference type="SAM" id="MobiDB-lite"/>
    </source>
</evidence>
<protein>
    <recommendedName>
        <fullName evidence="2">ATPase AAA-type core domain-containing protein</fullName>
    </recommendedName>
</protein>
<dbReference type="PANTHER" id="PTHR23077">
    <property type="entry name" value="AAA-FAMILY ATPASE"/>
    <property type="match status" value="1"/>
</dbReference>
<dbReference type="Pfam" id="PF00004">
    <property type="entry name" value="AAA"/>
    <property type="match status" value="1"/>
</dbReference>
<proteinExistence type="predicted"/>
<feature type="domain" description="ATPase AAA-type core" evidence="2">
    <location>
        <begin position="14"/>
        <end position="72"/>
    </location>
</feature>